<feature type="compositionally biased region" description="Low complexity" evidence="22">
    <location>
        <begin position="1156"/>
        <end position="1183"/>
    </location>
</feature>
<comment type="similarity">
    <text evidence="2">Belongs to the MYST (SAS/MOZ) family.</text>
</comment>
<evidence type="ECO:0000256" key="7">
    <source>
        <dbReference type="ARBA" id="ARBA00022679"/>
    </source>
</evidence>
<proteinExistence type="inferred from homology"/>
<dbReference type="Pfam" id="PF00628">
    <property type="entry name" value="PHD"/>
    <property type="match status" value="1"/>
</dbReference>
<dbReference type="Proteomes" id="UP000593567">
    <property type="component" value="Unassembled WGS sequence"/>
</dbReference>
<feature type="compositionally biased region" description="Low complexity" evidence="22">
    <location>
        <begin position="1018"/>
        <end position="1032"/>
    </location>
</feature>
<comment type="catalytic activity">
    <reaction evidence="19">
        <text>L-lysyl-[protein] + acetyl-CoA = N(6)-acetyl-L-lysyl-[protein] + CoA + H(+)</text>
        <dbReference type="Rhea" id="RHEA:45948"/>
        <dbReference type="Rhea" id="RHEA-COMP:9752"/>
        <dbReference type="Rhea" id="RHEA-COMP:10731"/>
        <dbReference type="ChEBI" id="CHEBI:15378"/>
        <dbReference type="ChEBI" id="CHEBI:29969"/>
        <dbReference type="ChEBI" id="CHEBI:57287"/>
        <dbReference type="ChEBI" id="CHEBI:57288"/>
        <dbReference type="ChEBI" id="CHEBI:61930"/>
        <dbReference type="EC" id="2.3.1.48"/>
    </reaction>
</comment>
<evidence type="ECO:0000256" key="20">
    <source>
        <dbReference type="PIRSR" id="PIRSR602717-51"/>
    </source>
</evidence>
<keyword evidence="5" id="KW-1017">Isopeptide bond</keyword>
<feature type="compositionally biased region" description="Polar residues" evidence="22">
    <location>
        <begin position="377"/>
        <end position="392"/>
    </location>
</feature>
<sequence length="1689" mass="186372">MSSKKQLTLHSYLKKSGRNSSVELPTQEKITSIQQQWLLDAVKHIKSQKQRPDRERICHFIQQSHDLTSETISLLLDSAVKDHILTTTITRGNTDKLTYVIQNPSLPTSLQPASNTKSVEVDSTGLVASDADNKLLLHTKSDISPLMVKAVKALRESSGSSLNDIAEYILTSCNVELKNGVDLIRLVKLGARQAVKNDMLVKNKDNLYRLARGPGRPSRQGDSSSSKPKGKAKPIPICCFCLGDEKKNRENQPEDMVSCCRCGQSGHPSCLKFTSSQTEVVLSMDDWECYDCKKCSVCKISKKNDNDMLICDRCDRSFHPYCCRPPVKKPPEGTWICHLCMNGNKGQWKTESSANKKTKKSSSDKPSASDKPLAPDKTSSSDKTSPNNQPFSSEKPLAKTVKFGLLRKKYEFKHACATPGCDGSGNVNTTMSNHRRQTSCPLLSKEDRKKLKQQAKGDSESEDDEDRESNKTPPLETKQSIIKDLGLSDGLSQFFTPSEKRTSRVSMSALMTTAASDKQPIKQPKTAATTSQTAASRLIKKSKLVQQNKTQATKKTINNNNNKVADTTSQAASSTSSSTFSLAEHLQAMPVAHQLKGLVDGMTRFFTPTGDRKRSVPIYAAPSRKRKDTDKAVSARSGAEETDFGGLLSDDPKSDADAVDSINKDHLPTGVSLQDYKLFRKSQRDAKEPGSVALLTKPLIEQGKRYPPLIEFGKYELQTWYSSPYPQEYAQLPKLYICEFCLKYMKSKSILLRHMDKCGLTNPPANEIYRKDNLSVFEVDGNTNKIYCQNLCLLAKLFLDHKTLYYDVEPFLFYVLTTNDADGCHFVGYFSKEKHCQQKYNVSCITTLPQHQRRGYGKFLIDFSYLLSRIEGTPGSPEKPLSELGKISYKSYWKCTLLRYLHNHTDCSSLTIKGISTDTGMCAHDIASTLQQLNMIDTNMADDVIIAANTAVIASHMEKLQSASTQRIIIDEDCVRWTPVVSSHIISSPEKSSSPDKASVASMVRERRITIEDSELASKPVKSPSPKNPTSKNHTRKSASGNHLASSPDRGPSLQQSLTSPKKLSPDRSQTSNNKVGKNAITRATNGPSLSNGMLATAASRRRQSQVSSSDEENNATIKPKPHPPKKRRTSCKEEKMSRRKSGSPSTPEKKHRYSSTRSSSSRRPSRSSRQQRSSNSQYSSNSAVGGRHNANGKSCSNFGDSYLSDASSRDYMNTVPCYDASASDTDSDNSEMELSSNASAVWSPTAPTPSFTDGGDTAAAAEDRLSRLDQFLHDSNKSISTETTFESHGQQMEIGEPAAPVTDAVIPPAATPVQSAEVMSKSLVIDNKLPQPQSYPPNTAPEIDPATLCFESPISLSSNDTSLNGSQPAEQISQHVEYQPPDQQKMQSVVVNSQLYSTYTDYPDTIRQPALALPSSNEQQHQACAAIADPSLQNIGNYTNSMPSISPGSRAHDYHTQQSHCYNTTTNRNLDQQHTSPQTIQQHSSPMLPPQSPQVVIPNSPHLAPQSPQVPQKSPLLHPHSPHITPQSPHFNHAPSPMLSPGHAQAPYTYRARTGSVSKTTPSDLTPPPGTPSPSKLSPERYQQYLQQNRIPQKSPNITMNSRDLQYSGGGNTLPPNMHQNMQNLNVNPVGYSSHQQQPMNPQHFFPPSQYVDPRYFNSYHMQVAQTAQPASGIYGHLSANGMYGYHH</sequence>
<dbReference type="InterPro" id="IPR002717">
    <property type="entry name" value="HAT_MYST-type"/>
</dbReference>
<dbReference type="SUPFAM" id="SSF46785">
    <property type="entry name" value="Winged helix' DNA-binding domain"/>
    <property type="match status" value="1"/>
</dbReference>
<dbReference type="PROSITE" id="PS52014">
    <property type="entry name" value="SAMD1_WH"/>
    <property type="match status" value="1"/>
</dbReference>
<feature type="region of interest" description="Disordered" evidence="22">
    <location>
        <begin position="1468"/>
        <end position="1580"/>
    </location>
</feature>
<dbReference type="FunFam" id="1.10.10.10:FF:000123">
    <property type="entry name" value="Histone acetyltransferase"/>
    <property type="match status" value="1"/>
</dbReference>
<dbReference type="InterPro" id="IPR019787">
    <property type="entry name" value="Znf_PHD-finger"/>
</dbReference>
<dbReference type="GO" id="GO:0040029">
    <property type="term" value="P:epigenetic regulation of gene expression"/>
    <property type="evidence" value="ECO:0007669"/>
    <property type="project" value="UniProtKB-ARBA"/>
</dbReference>
<evidence type="ECO:0000256" key="18">
    <source>
        <dbReference type="ARBA" id="ARBA00023242"/>
    </source>
</evidence>
<dbReference type="InterPro" id="IPR036390">
    <property type="entry name" value="WH_DNA-bd_sf"/>
</dbReference>
<dbReference type="Gene3D" id="4.10.320.30">
    <property type="match status" value="1"/>
</dbReference>
<dbReference type="FunFam" id="3.40.630.30:FF:000001">
    <property type="entry name" value="Histone acetyltransferase"/>
    <property type="match status" value="1"/>
</dbReference>
<dbReference type="GO" id="GO:0003712">
    <property type="term" value="F:transcription coregulator activity"/>
    <property type="evidence" value="ECO:0007669"/>
    <property type="project" value="TreeGrafter"/>
</dbReference>
<keyword evidence="8" id="KW-0479">Metal-binding</keyword>
<dbReference type="InterPro" id="IPR048589">
    <property type="entry name" value="SAMD1-like_WH"/>
</dbReference>
<dbReference type="FunFam" id="3.30.40.10:FF:000005">
    <property type="entry name" value="zinc finger protein isoform X1"/>
    <property type="match status" value="1"/>
</dbReference>
<dbReference type="PANTHER" id="PTHR10615">
    <property type="entry name" value="HISTONE ACETYLTRANSFERASE"/>
    <property type="match status" value="1"/>
</dbReference>
<dbReference type="InterPro" id="IPR040706">
    <property type="entry name" value="Zf-MYST"/>
</dbReference>
<dbReference type="FunFam" id="3.30.60.60:FF:000001">
    <property type="entry name" value="Histone acetyltransferase"/>
    <property type="match status" value="1"/>
</dbReference>
<dbReference type="PROSITE" id="PS51802">
    <property type="entry name" value="ZF_CCHHC"/>
    <property type="match status" value="1"/>
</dbReference>
<protein>
    <recommendedName>
        <fullName evidence="3">histone acetyltransferase</fullName>
        <ecNumber evidence="3">2.3.1.48</ecNumber>
    </recommendedName>
</protein>
<evidence type="ECO:0000256" key="1">
    <source>
        <dbReference type="ARBA" id="ARBA00004123"/>
    </source>
</evidence>
<dbReference type="Gene3D" id="3.30.40.10">
    <property type="entry name" value="Zinc/RING finger domain, C3HC4 (zinc finger)"/>
    <property type="match status" value="1"/>
</dbReference>
<feature type="region of interest" description="Disordered" evidence="22">
    <location>
        <begin position="206"/>
        <end position="232"/>
    </location>
</feature>
<dbReference type="OrthoDB" id="787137at2759"/>
<evidence type="ECO:0000256" key="14">
    <source>
        <dbReference type="ARBA" id="ARBA00022990"/>
    </source>
</evidence>
<keyword evidence="17" id="KW-0804">Transcription</keyword>
<dbReference type="GO" id="GO:0000786">
    <property type="term" value="C:nucleosome"/>
    <property type="evidence" value="ECO:0007669"/>
    <property type="project" value="InterPro"/>
</dbReference>
<evidence type="ECO:0000256" key="19">
    <source>
        <dbReference type="ARBA" id="ARBA00048017"/>
    </source>
</evidence>
<dbReference type="GO" id="GO:0005634">
    <property type="term" value="C:nucleus"/>
    <property type="evidence" value="ECO:0007669"/>
    <property type="project" value="UniProtKB-SubCell"/>
</dbReference>
<dbReference type="GO" id="GO:0010484">
    <property type="term" value="F:histone H3 acetyltransferase activity"/>
    <property type="evidence" value="ECO:0007669"/>
    <property type="project" value="TreeGrafter"/>
</dbReference>
<evidence type="ECO:0000256" key="15">
    <source>
        <dbReference type="ARBA" id="ARBA00023015"/>
    </source>
</evidence>
<evidence type="ECO:0000256" key="21">
    <source>
        <dbReference type="PROSITE-ProRule" id="PRU00146"/>
    </source>
</evidence>
<dbReference type="InterPro" id="IPR001965">
    <property type="entry name" value="Znf_PHD"/>
</dbReference>
<dbReference type="GO" id="GO:0070775">
    <property type="term" value="C:H3 histone acetyltransferase complex"/>
    <property type="evidence" value="ECO:0007669"/>
    <property type="project" value="UniProtKB-ARBA"/>
</dbReference>
<dbReference type="InterPro" id="IPR036060">
    <property type="entry name" value="Znf_C2H2C_sf"/>
</dbReference>
<gene>
    <name evidence="27" type="ORF">EB796_022810</name>
</gene>
<dbReference type="PROSITE" id="PS51726">
    <property type="entry name" value="MYST_HAT"/>
    <property type="match status" value="1"/>
</dbReference>
<evidence type="ECO:0000256" key="5">
    <source>
        <dbReference type="ARBA" id="ARBA00022499"/>
    </source>
</evidence>
<evidence type="ECO:0000256" key="13">
    <source>
        <dbReference type="ARBA" id="ARBA00022853"/>
    </source>
</evidence>
<dbReference type="PANTHER" id="PTHR10615:SF217">
    <property type="entry name" value="HISTONE ACETYLTRANSFERASE"/>
    <property type="match status" value="1"/>
</dbReference>
<feature type="active site" description="Proton donor/acceptor" evidence="20">
    <location>
        <position position="878"/>
    </location>
</feature>
<evidence type="ECO:0000256" key="16">
    <source>
        <dbReference type="ARBA" id="ARBA00023159"/>
    </source>
</evidence>
<dbReference type="SUPFAM" id="SSF57903">
    <property type="entry name" value="FYVE/PHD zinc finger"/>
    <property type="match status" value="1"/>
</dbReference>
<evidence type="ECO:0000256" key="11">
    <source>
        <dbReference type="ARBA" id="ARBA00022833"/>
    </source>
</evidence>
<evidence type="ECO:0000256" key="6">
    <source>
        <dbReference type="ARBA" id="ARBA00022553"/>
    </source>
</evidence>
<evidence type="ECO:0000313" key="27">
    <source>
        <dbReference type="EMBL" id="KAF6018866.1"/>
    </source>
</evidence>
<comment type="caution">
    <text evidence="27">The sequence shown here is derived from an EMBL/GenBank/DDBJ whole genome shotgun (WGS) entry which is preliminary data.</text>
</comment>
<keyword evidence="15" id="KW-0805">Transcription regulation</keyword>
<dbReference type="InterPro" id="IPR016181">
    <property type="entry name" value="Acyl_CoA_acyltransferase"/>
</dbReference>
<evidence type="ECO:0000256" key="17">
    <source>
        <dbReference type="ARBA" id="ARBA00023163"/>
    </source>
</evidence>
<keyword evidence="9" id="KW-0677">Repeat</keyword>
<dbReference type="GO" id="GO:0006357">
    <property type="term" value="P:regulation of transcription by RNA polymerase II"/>
    <property type="evidence" value="ECO:0007669"/>
    <property type="project" value="TreeGrafter"/>
</dbReference>
<evidence type="ECO:0000259" key="24">
    <source>
        <dbReference type="PROSITE" id="PS51504"/>
    </source>
</evidence>
<dbReference type="GO" id="GO:0006334">
    <property type="term" value="P:nucleosome assembly"/>
    <property type="evidence" value="ECO:0007669"/>
    <property type="project" value="InterPro"/>
</dbReference>
<dbReference type="Gene3D" id="1.10.10.10">
    <property type="entry name" value="Winged helix-like DNA-binding domain superfamily/Winged helix DNA-binding domain"/>
    <property type="match status" value="1"/>
</dbReference>
<dbReference type="InterPro" id="IPR036388">
    <property type="entry name" value="WH-like_DNA-bd_sf"/>
</dbReference>
<keyword evidence="6" id="KW-0597">Phosphoprotein</keyword>
<keyword evidence="4" id="KW-0678">Repressor</keyword>
<reference evidence="27" key="1">
    <citation type="submission" date="2020-06" db="EMBL/GenBank/DDBJ databases">
        <title>Draft genome of Bugula neritina, a colonial animal packing powerful symbionts and potential medicines.</title>
        <authorList>
            <person name="Rayko M."/>
        </authorList>
    </citation>
    <scope>NUCLEOTIDE SEQUENCE [LARGE SCALE GENOMIC DNA]</scope>
    <source>
        <strain evidence="27">Kwan_BN1</strain>
    </source>
</reference>
<evidence type="ECO:0000256" key="8">
    <source>
        <dbReference type="ARBA" id="ARBA00022723"/>
    </source>
</evidence>
<keyword evidence="28" id="KW-1185">Reference proteome</keyword>
<evidence type="ECO:0000256" key="22">
    <source>
        <dbReference type="SAM" id="MobiDB-lite"/>
    </source>
</evidence>
<dbReference type="InterPro" id="IPR002515">
    <property type="entry name" value="Znf_C2H2C"/>
</dbReference>
<dbReference type="InterPro" id="IPR013083">
    <property type="entry name" value="Znf_RING/FYVE/PHD"/>
</dbReference>
<accession>A0A7J7IZ89</accession>
<dbReference type="SMART" id="SM00249">
    <property type="entry name" value="PHD"/>
    <property type="match status" value="2"/>
</dbReference>
<dbReference type="Pfam" id="PF01853">
    <property type="entry name" value="MOZ_SAS"/>
    <property type="match status" value="1"/>
</dbReference>
<dbReference type="InterPro" id="IPR005818">
    <property type="entry name" value="Histone_H1/H5_H15"/>
</dbReference>
<feature type="domain" description="PHD-type" evidence="23">
    <location>
        <begin position="235"/>
        <end position="295"/>
    </location>
</feature>
<dbReference type="Pfam" id="PF17772">
    <property type="entry name" value="zf-MYST"/>
    <property type="match status" value="1"/>
</dbReference>
<keyword evidence="13" id="KW-0156">Chromatin regulator</keyword>
<dbReference type="Pfam" id="PF21524">
    <property type="entry name" value="SAMD1_WH"/>
    <property type="match status" value="1"/>
</dbReference>
<keyword evidence="14" id="KW-0007">Acetylation</keyword>
<dbReference type="EMBL" id="VXIV02003270">
    <property type="protein sequence ID" value="KAF6018866.1"/>
    <property type="molecule type" value="Genomic_DNA"/>
</dbReference>
<feature type="domain" description="MYST-type HAT" evidence="25">
    <location>
        <begin position="702"/>
        <end position="979"/>
    </location>
</feature>
<evidence type="ECO:0000313" key="28">
    <source>
        <dbReference type="Proteomes" id="UP000593567"/>
    </source>
</evidence>
<evidence type="ECO:0000256" key="9">
    <source>
        <dbReference type="ARBA" id="ARBA00022737"/>
    </source>
</evidence>
<dbReference type="EC" id="2.3.1.48" evidence="3"/>
<dbReference type="GO" id="GO:0003682">
    <property type="term" value="F:chromatin binding"/>
    <property type="evidence" value="ECO:0007669"/>
    <property type="project" value="TreeGrafter"/>
</dbReference>
<feature type="compositionally biased region" description="Basic residues" evidence="22">
    <location>
        <begin position="1120"/>
        <end position="1130"/>
    </location>
</feature>
<dbReference type="InterPro" id="IPR050603">
    <property type="entry name" value="MYST_HAT"/>
</dbReference>
<dbReference type="SUPFAM" id="SSF103637">
    <property type="entry name" value="CCHHC domain"/>
    <property type="match status" value="1"/>
</dbReference>
<evidence type="ECO:0000256" key="4">
    <source>
        <dbReference type="ARBA" id="ARBA00022491"/>
    </source>
</evidence>
<keyword evidence="16" id="KW-0010">Activator</keyword>
<feature type="domain" description="PHD-type" evidence="23">
    <location>
        <begin position="292"/>
        <end position="343"/>
    </location>
</feature>
<dbReference type="Gene3D" id="3.30.60.60">
    <property type="entry name" value="N-acetyl transferase-like"/>
    <property type="match status" value="1"/>
</dbReference>
<feature type="region of interest" description="Disordered" evidence="22">
    <location>
        <begin position="347"/>
        <end position="396"/>
    </location>
</feature>
<organism evidence="27 28">
    <name type="scientific">Bugula neritina</name>
    <name type="common">Brown bryozoan</name>
    <name type="synonym">Sertularia neritina</name>
    <dbReference type="NCBI Taxonomy" id="10212"/>
    <lineage>
        <taxon>Eukaryota</taxon>
        <taxon>Metazoa</taxon>
        <taxon>Spiralia</taxon>
        <taxon>Lophotrochozoa</taxon>
        <taxon>Bryozoa</taxon>
        <taxon>Gymnolaemata</taxon>
        <taxon>Cheilostomatida</taxon>
        <taxon>Flustrina</taxon>
        <taxon>Buguloidea</taxon>
        <taxon>Bugulidae</taxon>
        <taxon>Bugula</taxon>
    </lineage>
</organism>
<dbReference type="GO" id="GO:0003677">
    <property type="term" value="F:DNA binding"/>
    <property type="evidence" value="ECO:0007669"/>
    <property type="project" value="InterPro"/>
</dbReference>
<feature type="domain" description="SAMD1-like winged helix (WH)" evidence="26">
    <location>
        <begin position="26"/>
        <end position="105"/>
    </location>
</feature>
<keyword evidence="10 21" id="KW-0863">Zinc-finger</keyword>
<evidence type="ECO:0000256" key="3">
    <source>
        <dbReference type="ARBA" id="ARBA00013184"/>
    </source>
</evidence>
<dbReference type="GO" id="GO:0008270">
    <property type="term" value="F:zinc ion binding"/>
    <property type="evidence" value="ECO:0007669"/>
    <property type="project" value="UniProtKB-KW"/>
</dbReference>
<dbReference type="PROSITE" id="PS50016">
    <property type="entry name" value="ZF_PHD_2"/>
    <property type="match status" value="2"/>
</dbReference>
<feature type="compositionally biased region" description="Polar residues" evidence="22">
    <location>
        <begin position="1468"/>
        <end position="1486"/>
    </location>
</feature>
<dbReference type="InterPro" id="IPR011011">
    <property type="entry name" value="Znf_FYVE_PHD"/>
</dbReference>
<feature type="region of interest" description="Disordered" evidence="22">
    <location>
        <begin position="1222"/>
        <end position="1252"/>
    </location>
</feature>
<feature type="compositionally biased region" description="Polar residues" evidence="22">
    <location>
        <begin position="1556"/>
        <end position="1565"/>
    </location>
</feature>
<feature type="region of interest" description="Disordered" evidence="22">
    <location>
        <begin position="610"/>
        <end position="656"/>
    </location>
</feature>
<evidence type="ECO:0000256" key="12">
    <source>
        <dbReference type="ARBA" id="ARBA00022843"/>
    </source>
</evidence>
<dbReference type="Gene3D" id="3.40.630.30">
    <property type="match status" value="1"/>
</dbReference>
<evidence type="ECO:0000256" key="2">
    <source>
        <dbReference type="ARBA" id="ARBA00010107"/>
    </source>
</evidence>
<keyword evidence="7" id="KW-0808">Transferase</keyword>
<evidence type="ECO:0000259" key="26">
    <source>
        <dbReference type="PROSITE" id="PS52014"/>
    </source>
</evidence>
<dbReference type="PROSITE" id="PS51504">
    <property type="entry name" value="H15"/>
    <property type="match status" value="1"/>
</dbReference>
<comment type="subcellular location">
    <subcellularLocation>
        <location evidence="1">Nucleus</location>
    </subcellularLocation>
</comment>
<feature type="compositionally biased region" description="Polar residues" evidence="22">
    <location>
        <begin position="1233"/>
        <end position="1243"/>
    </location>
</feature>
<keyword evidence="18" id="KW-0539">Nucleus</keyword>
<feature type="compositionally biased region" description="Basic and acidic residues" evidence="22">
    <location>
        <begin position="444"/>
        <end position="459"/>
    </location>
</feature>
<feature type="compositionally biased region" description="Polar residues" evidence="22">
    <location>
        <begin position="1053"/>
        <end position="1094"/>
    </location>
</feature>
<keyword evidence="12" id="KW-0832">Ubl conjugation</keyword>
<evidence type="ECO:0000256" key="10">
    <source>
        <dbReference type="ARBA" id="ARBA00022771"/>
    </source>
</evidence>
<evidence type="ECO:0000259" key="23">
    <source>
        <dbReference type="PROSITE" id="PS50016"/>
    </source>
</evidence>
<keyword evidence="11" id="KW-0862">Zinc</keyword>
<feature type="region of interest" description="Disordered" evidence="22">
    <location>
        <begin position="421"/>
        <end position="480"/>
    </location>
</feature>
<evidence type="ECO:0000259" key="25">
    <source>
        <dbReference type="PROSITE" id="PS51726"/>
    </source>
</evidence>
<name>A0A7J7IZ89_BUGNE</name>
<feature type="region of interest" description="Disordered" evidence="22">
    <location>
        <begin position="1010"/>
        <end position="1196"/>
    </location>
</feature>
<dbReference type="SUPFAM" id="SSF55729">
    <property type="entry name" value="Acyl-CoA N-acyltransferases (Nat)"/>
    <property type="match status" value="1"/>
</dbReference>
<feature type="domain" description="H15" evidence="24">
    <location>
        <begin position="139"/>
        <end position="212"/>
    </location>
</feature>